<evidence type="ECO:0000256" key="2">
    <source>
        <dbReference type="ARBA" id="ARBA00022741"/>
    </source>
</evidence>
<dbReference type="SUPFAM" id="SSF89028">
    <property type="entry name" value="Cobalamin adenosyltransferase-like"/>
    <property type="match status" value="1"/>
</dbReference>
<comment type="caution">
    <text evidence="5">The sequence shown here is derived from an EMBL/GenBank/DDBJ whole genome shotgun (WGS) entry which is preliminary data.</text>
</comment>
<accession>A0A031LPH1</accession>
<dbReference type="Proteomes" id="UP000024332">
    <property type="component" value="Unassembled WGS sequence"/>
</dbReference>
<dbReference type="EMBL" id="JFZT01000039">
    <property type="protein sequence ID" value="EZQ06876.1"/>
    <property type="molecule type" value="Genomic_DNA"/>
</dbReference>
<dbReference type="AlphaFoldDB" id="A0A031LPH1"/>
<dbReference type="PANTHER" id="PTHR12213:SF0">
    <property type="entry name" value="CORRINOID ADENOSYLTRANSFERASE MMAB"/>
    <property type="match status" value="1"/>
</dbReference>
<dbReference type="RefSeq" id="WP_048099632.1">
    <property type="nucleotide sequence ID" value="NZ_JFZT01000039.1"/>
</dbReference>
<reference evidence="5 6" key="1">
    <citation type="submission" date="2014-03" db="EMBL/GenBank/DDBJ databases">
        <title>Draft genome sequence of the novel thermoacidophilic archaea Acidianus copahuensis ALE1 strain, isolated from Copahue volcanic area in Neuquen Argentina.</title>
        <authorList>
            <person name="Urbieta M.S."/>
            <person name="Rascovan N."/>
            <person name="Castro C."/>
            <person name="Revale S."/>
            <person name="Giaveno M.A."/>
            <person name="Vazquez M.P."/>
            <person name="Donati E.R."/>
        </authorList>
    </citation>
    <scope>NUCLEOTIDE SEQUENCE [LARGE SCALE GENOMIC DNA]</scope>
    <source>
        <strain evidence="5 6">ALE1</strain>
    </source>
</reference>
<dbReference type="PANTHER" id="PTHR12213">
    <property type="entry name" value="CORRINOID ADENOSYLTRANSFERASE"/>
    <property type="match status" value="1"/>
</dbReference>
<evidence type="ECO:0000313" key="6">
    <source>
        <dbReference type="Proteomes" id="UP000024332"/>
    </source>
</evidence>
<evidence type="ECO:0000256" key="1">
    <source>
        <dbReference type="ARBA" id="ARBA00022679"/>
    </source>
</evidence>
<keyword evidence="6" id="KW-1185">Reference proteome</keyword>
<dbReference type="InterPro" id="IPR036451">
    <property type="entry name" value="CblAdoTrfase-like_sf"/>
</dbReference>
<name>A0A031LPH1_9CREN</name>
<protein>
    <submittedName>
        <fullName evidence="5">ATP--cobalamin adenosyltransferase</fullName>
    </submittedName>
</protein>
<proteinExistence type="predicted"/>
<dbReference type="InterPro" id="IPR029499">
    <property type="entry name" value="PduO-typ"/>
</dbReference>
<gene>
    <name evidence="5" type="ORF">CM19_05780</name>
</gene>
<dbReference type="NCBIfam" id="TIGR00636">
    <property type="entry name" value="PduO_Nterm"/>
    <property type="match status" value="1"/>
</dbReference>
<keyword evidence="2" id="KW-0547">Nucleotide-binding</keyword>
<evidence type="ECO:0000259" key="4">
    <source>
        <dbReference type="Pfam" id="PF01923"/>
    </source>
</evidence>
<keyword evidence="3" id="KW-0067">ATP-binding</keyword>
<dbReference type="InterPro" id="IPR016030">
    <property type="entry name" value="CblAdoTrfase-like"/>
</dbReference>
<sequence>MFMWYTGKGDQGKTKAPSSGEVWKDDKIIEAFGNLDELNSALGVISSAFPEISELIEKIQDNVFRISSEIAGYNMGFDQERVKELEKLIENYGNEIGPLKNFVLPGGHLASSFTNLARTICRRAERSVVSIYKDGKANENHVKYLNRLSTLLFVLALWINKKTGYQNVIWRP</sequence>
<keyword evidence="1 5" id="KW-0808">Transferase</keyword>
<organism evidence="5 6">
    <name type="scientific">Candidatus Acidianus copahuensis</name>
    <dbReference type="NCBI Taxonomy" id="1160895"/>
    <lineage>
        <taxon>Archaea</taxon>
        <taxon>Thermoproteota</taxon>
        <taxon>Thermoprotei</taxon>
        <taxon>Sulfolobales</taxon>
        <taxon>Sulfolobaceae</taxon>
        <taxon>Acidianus</taxon>
    </lineage>
</organism>
<dbReference type="OrthoDB" id="4665at2157"/>
<evidence type="ECO:0000313" key="5">
    <source>
        <dbReference type="EMBL" id="EZQ06876.1"/>
    </source>
</evidence>
<dbReference type="STRING" id="1160895.CM19_05780"/>
<dbReference type="GO" id="GO:0005524">
    <property type="term" value="F:ATP binding"/>
    <property type="evidence" value="ECO:0007669"/>
    <property type="project" value="UniProtKB-KW"/>
</dbReference>
<dbReference type="GO" id="GO:0008817">
    <property type="term" value="F:corrinoid adenosyltransferase activity"/>
    <property type="evidence" value="ECO:0007669"/>
    <property type="project" value="TreeGrafter"/>
</dbReference>
<feature type="domain" description="Cobalamin adenosyltransferase-like" evidence="4">
    <location>
        <begin position="5"/>
        <end position="158"/>
    </location>
</feature>
<evidence type="ECO:0000256" key="3">
    <source>
        <dbReference type="ARBA" id="ARBA00022840"/>
    </source>
</evidence>
<dbReference type="Pfam" id="PF01923">
    <property type="entry name" value="Cob_adeno_trans"/>
    <property type="match status" value="1"/>
</dbReference>
<dbReference type="Gene3D" id="1.20.1200.10">
    <property type="entry name" value="Cobalamin adenosyltransferase-like"/>
    <property type="match status" value="1"/>
</dbReference>